<evidence type="ECO:0000313" key="3">
    <source>
        <dbReference type="Proteomes" id="UP000054821"/>
    </source>
</evidence>
<dbReference type="GeneID" id="29981441"/>
<dbReference type="AlphaFoldDB" id="A0A2P4ZTD3"/>
<protein>
    <submittedName>
        <fullName evidence="2">Uncharacterized protein</fullName>
    </submittedName>
</protein>
<accession>A0A2P4ZTD3</accession>
<sequence>MPIGFPPARWPAMLAWAICGRQRMAWHGSAWHGSAYAGDLEVAVKDVPRRRYARKSASGIAVAAGGLGREGSVLQGNGAIFACCSTTSGVQARDLGRRQPFIRGQSRSPAPLRGC</sequence>
<keyword evidence="3" id="KW-1185">Reference proteome</keyword>
<feature type="region of interest" description="Disordered" evidence="1">
    <location>
        <begin position="95"/>
        <end position="115"/>
    </location>
</feature>
<evidence type="ECO:0000313" key="2">
    <source>
        <dbReference type="EMBL" id="PON27549.1"/>
    </source>
</evidence>
<dbReference type="RefSeq" id="XP_018665629.1">
    <property type="nucleotide sequence ID" value="XM_018801358.1"/>
</dbReference>
<name>A0A2P4ZTD3_9HYPO</name>
<comment type="caution">
    <text evidence="2">The sequence shown here is derived from an EMBL/GenBank/DDBJ whole genome shotgun (WGS) entry which is preliminary data.</text>
</comment>
<organism evidence="2 3">
    <name type="scientific">Trichoderma gamsii</name>
    <dbReference type="NCBI Taxonomy" id="398673"/>
    <lineage>
        <taxon>Eukaryota</taxon>
        <taxon>Fungi</taxon>
        <taxon>Dikarya</taxon>
        <taxon>Ascomycota</taxon>
        <taxon>Pezizomycotina</taxon>
        <taxon>Sordariomycetes</taxon>
        <taxon>Hypocreomycetidae</taxon>
        <taxon>Hypocreales</taxon>
        <taxon>Hypocreaceae</taxon>
        <taxon>Trichoderma</taxon>
    </lineage>
</organism>
<reference evidence="2 3" key="1">
    <citation type="journal article" date="2016" name="Genome Announc.">
        <title>Draft Whole-Genome Sequence of Trichoderma gamsii T6085, a Promising Biocontrol Agent of Fusarium Head Blight on Wheat.</title>
        <authorList>
            <person name="Baroncelli R."/>
            <person name="Zapparata A."/>
            <person name="Piaggeschi G."/>
            <person name="Sarrocco S."/>
            <person name="Vannacci G."/>
        </authorList>
    </citation>
    <scope>NUCLEOTIDE SEQUENCE [LARGE SCALE GENOMIC DNA]</scope>
    <source>
        <strain evidence="2 3">T6085</strain>
    </source>
</reference>
<gene>
    <name evidence="2" type="ORF">TGAM01_v203316</name>
</gene>
<dbReference type="EMBL" id="JPDN02000009">
    <property type="protein sequence ID" value="PON27549.1"/>
    <property type="molecule type" value="Genomic_DNA"/>
</dbReference>
<evidence type="ECO:0000256" key="1">
    <source>
        <dbReference type="SAM" id="MobiDB-lite"/>
    </source>
</evidence>
<dbReference type="Proteomes" id="UP000054821">
    <property type="component" value="Unassembled WGS sequence"/>
</dbReference>
<proteinExistence type="predicted"/>